<protein>
    <recommendedName>
        <fullName evidence="1">GMT-like wHTH domain-containing protein</fullName>
    </recommendedName>
</protein>
<reference evidence="3" key="1">
    <citation type="submission" date="2023-07" db="EMBL/GenBank/DDBJ databases">
        <title>Whole-genome sequencing of a new Methanosarcina sp. Z-7115.</title>
        <authorList>
            <person name="Zhilina T.N."/>
            <person name="Merkel A.Y."/>
        </authorList>
    </citation>
    <scope>NUCLEOTIDE SEQUENCE [LARGE SCALE GENOMIC DNA]</scope>
    <source>
        <strain evidence="3">Z-7115</strain>
    </source>
</reference>
<comment type="caution">
    <text evidence="2">The sequence shown here is derived from an EMBL/GenBank/DDBJ whole genome shotgun (WGS) entry which is preliminary data.</text>
</comment>
<dbReference type="RefSeq" id="WP_310577361.1">
    <property type="nucleotide sequence ID" value="NZ_JAVKPK010000157.1"/>
</dbReference>
<dbReference type="InterPro" id="IPR054339">
    <property type="entry name" value="GMT_wHTH"/>
</dbReference>
<keyword evidence="3" id="KW-1185">Reference proteome</keyword>
<sequence length="176" mass="20617">HIDELFGTKHWRHELLENSENNGEEEIVKLYQDRLNLVAKYVRSFDMINGSNQTIYRLVFGTNSIQGLRKMKESMWKVDGQGTFTFSDRTDPFQTVLFELKPDYNDLKKLLVNKFKGKTVTIDKIKEFIVTETAYLDSKIKTEILKPMEYANPPEIRIESKRKRGTFPDGTIITFI</sequence>
<feature type="non-terminal residue" evidence="2">
    <location>
        <position position="1"/>
    </location>
</feature>
<dbReference type="EMBL" id="JAVKPK010000157">
    <property type="protein sequence ID" value="MDR7667340.1"/>
    <property type="molecule type" value="Genomic_DNA"/>
</dbReference>
<proteinExistence type="predicted"/>
<dbReference type="Proteomes" id="UP001246244">
    <property type="component" value="Unassembled WGS sequence"/>
</dbReference>
<evidence type="ECO:0000313" key="3">
    <source>
        <dbReference type="Proteomes" id="UP001246244"/>
    </source>
</evidence>
<evidence type="ECO:0000259" key="1">
    <source>
        <dbReference type="Pfam" id="PF22560"/>
    </source>
</evidence>
<dbReference type="Pfam" id="PF22560">
    <property type="entry name" value="GMT-wHTH"/>
    <property type="match status" value="1"/>
</dbReference>
<evidence type="ECO:0000313" key="2">
    <source>
        <dbReference type="EMBL" id="MDR7667340.1"/>
    </source>
</evidence>
<organism evidence="2 3">
    <name type="scientific">Methanosarcina baikalica</name>
    <dbReference type="NCBI Taxonomy" id="3073890"/>
    <lineage>
        <taxon>Archaea</taxon>
        <taxon>Methanobacteriati</taxon>
        <taxon>Methanobacteriota</taxon>
        <taxon>Stenosarchaea group</taxon>
        <taxon>Methanomicrobia</taxon>
        <taxon>Methanosarcinales</taxon>
        <taxon>Methanosarcinaceae</taxon>
        <taxon>Methanosarcina</taxon>
    </lineage>
</organism>
<feature type="domain" description="GMT-like wHTH" evidence="1">
    <location>
        <begin position="86"/>
        <end position="144"/>
    </location>
</feature>
<gene>
    <name evidence="2" type="ORF">RG963_16505</name>
</gene>
<name>A0ABU2D5S3_9EURY</name>
<accession>A0ABU2D5S3</accession>